<dbReference type="SUPFAM" id="SSF55008">
    <property type="entry name" value="HMA, heavy metal-associated domain"/>
    <property type="match status" value="1"/>
</dbReference>
<feature type="domain" description="HMA" evidence="5">
    <location>
        <begin position="57"/>
        <end position="121"/>
    </location>
</feature>
<feature type="region of interest" description="Disordered" evidence="4">
    <location>
        <begin position="1"/>
        <end position="29"/>
    </location>
</feature>
<dbReference type="PANTHER" id="PTHR46195:SF10">
    <property type="entry name" value="HEAVY METAL-ASSOCIATED DOMAIN CONTAINING PROTEIN, EXPRESSED"/>
    <property type="match status" value="1"/>
</dbReference>
<accession>A0AAP0KPN5</accession>
<evidence type="ECO:0000313" key="6">
    <source>
        <dbReference type="EMBL" id="KAK9156331.1"/>
    </source>
</evidence>
<gene>
    <name evidence="6" type="ORF">Sjap_003811</name>
</gene>
<protein>
    <recommendedName>
        <fullName evidence="5">HMA domain-containing protein</fullName>
    </recommendedName>
</protein>
<dbReference type="PROSITE" id="PS50846">
    <property type="entry name" value="HMA_2"/>
    <property type="match status" value="1"/>
</dbReference>
<keyword evidence="1" id="KW-0479">Metal-binding</keyword>
<keyword evidence="2" id="KW-0636">Prenylation</keyword>
<dbReference type="Gene3D" id="3.30.70.100">
    <property type="match status" value="1"/>
</dbReference>
<evidence type="ECO:0000256" key="1">
    <source>
        <dbReference type="ARBA" id="ARBA00022723"/>
    </source>
</evidence>
<sequence length="164" mass="19230">MERPRVREMDSRDEEKEERNEMREMRGRHPHVARLSDSHIDLTFPWSVFLRKLPPPVITVTLKMYMHCEACAQLSRKRIRKIAGVESVETNLVTNQVIVNVVLDPTNLVESGYKKTKRQALIVPNKEKPEEKKEEEETKKKEAKEEKMRVPGHIDVWGSCQENN</sequence>
<dbReference type="GO" id="GO:0046872">
    <property type="term" value="F:metal ion binding"/>
    <property type="evidence" value="ECO:0007669"/>
    <property type="project" value="UniProtKB-KW"/>
</dbReference>
<dbReference type="InterPro" id="IPR044577">
    <property type="entry name" value="HIPP4/7/8/17/18/19"/>
</dbReference>
<feature type="region of interest" description="Disordered" evidence="4">
    <location>
        <begin position="124"/>
        <end position="148"/>
    </location>
</feature>
<evidence type="ECO:0000256" key="2">
    <source>
        <dbReference type="ARBA" id="ARBA00023289"/>
    </source>
</evidence>
<evidence type="ECO:0000256" key="4">
    <source>
        <dbReference type="SAM" id="MobiDB-lite"/>
    </source>
</evidence>
<dbReference type="EMBL" id="JBBNAE010000001">
    <property type="protein sequence ID" value="KAK9156331.1"/>
    <property type="molecule type" value="Genomic_DNA"/>
</dbReference>
<evidence type="ECO:0000256" key="3">
    <source>
        <dbReference type="ARBA" id="ARBA00024045"/>
    </source>
</evidence>
<comment type="similarity">
    <text evidence="3">Belongs to the HIPP family.</text>
</comment>
<dbReference type="Pfam" id="PF00403">
    <property type="entry name" value="HMA"/>
    <property type="match status" value="1"/>
</dbReference>
<dbReference type="AlphaFoldDB" id="A0AAP0KPN5"/>
<dbReference type="CDD" id="cd00371">
    <property type="entry name" value="HMA"/>
    <property type="match status" value="1"/>
</dbReference>
<keyword evidence="2" id="KW-0449">Lipoprotein</keyword>
<dbReference type="PANTHER" id="PTHR46195">
    <property type="entry name" value="HEAVY METAL-ASSOCIATED ISOPRENYLATED PLANT PROTEIN 7"/>
    <property type="match status" value="1"/>
</dbReference>
<reference evidence="6 7" key="1">
    <citation type="submission" date="2024-01" db="EMBL/GenBank/DDBJ databases">
        <title>Genome assemblies of Stephania.</title>
        <authorList>
            <person name="Yang L."/>
        </authorList>
    </citation>
    <scope>NUCLEOTIDE SEQUENCE [LARGE SCALE GENOMIC DNA]</scope>
    <source>
        <strain evidence="6">QJT</strain>
        <tissue evidence="6">Leaf</tissue>
    </source>
</reference>
<feature type="compositionally biased region" description="Basic and acidic residues" evidence="4">
    <location>
        <begin position="125"/>
        <end position="148"/>
    </location>
</feature>
<organism evidence="6 7">
    <name type="scientific">Stephania japonica</name>
    <dbReference type="NCBI Taxonomy" id="461633"/>
    <lineage>
        <taxon>Eukaryota</taxon>
        <taxon>Viridiplantae</taxon>
        <taxon>Streptophyta</taxon>
        <taxon>Embryophyta</taxon>
        <taxon>Tracheophyta</taxon>
        <taxon>Spermatophyta</taxon>
        <taxon>Magnoliopsida</taxon>
        <taxon>Ranunculales</taxon>
        <taxon>Menispermaceae</taxon>
        <taxon>Menispermoideae</taxon>
        <taxon>Cissampelideae</taxon>
        <taxon>Stephania</taxon>
    </lineage>
</organism>
<evidence type="ECO:0000313" key="7">
    <source>
        <dbReference type="Proteomes" id="UP001417504"/>
    </source>
</evidence>
<dbReference type="Proteomes" id="UP001417504">
    <property type="component" value="Unassembled WGS sequence"/>
</dbReference>
<dbReference type="InterPro" id="IPR036163">
    <property type="entry name" value="HMA_dom_sf"/>
</dbReference>
<proteinExistence type="inferred from homology"/>
<evidence type="ECO:0000259" key="5">
    <source>
        <dbReference type="PROSITE" id="PS50846"/>
    </source>
</evidence>
<keyword evidence="7" id="KW-1185">Reference proteome</keyword>
<name>A0AAP0KPN5_9MAGN</name>
<comment type="caution">
    <text evidence="6">The sequence shown here is derived from an EMBL/GenBank/DDBJ whole genome shotgun (WGS) entry which is preliminary data.</text>
</comment>
<feature type="compositionally biased region" description="Basic and acidic residues" evidence="4">
    <location>
        <begin position="1"/>
        <end position="27"/>
    </location>
</feature>
<dbReference type="InterPro" id="IPR006121">
    <property type="entry name" value="HMA_dom"/>
</dbReference>